<evidence type="ECO:0000256" key="2">
    <source>
        <dbReference type="SAM" id="MobiDB-lite"/>
    </source>
</evidence>
<keyword evidence="1" id="KW-0051">Antiviral defense</keyword>
<feature type="compositionally biased region" description="Basic and acidic residues" evidence="2">
    <location>
        <begin position="514"/>
        <end position="527"/>
    </location>
</feature>
<organism evidence="4 5">
    <name type="scientific">Azospirillum oleiclasticum</name>
    <dbReference type="NCBI Taxonomy" id="2735135"/>
    <lineage>
        <taxon>Bacteria</taxon>
        <taxon>Pseudomonadati</taxon>
        <taxon>Pseudomonadota</taxon>
        <taxon>Alphaproteobacteria</taxon>
        <taxon>Rhodospirillales</taxon>
        <taxon>Azospirillaceae</taxon>
        <taxon>Azospirillum</taxon>
    </lineage>
</organism>
<comment type="caution">
    <text evidence="4">The sequence shown here is derived from an EMBL/GenBank/DDBJ whole genome shotgun (WGS) entry which is preliminary data.</text>
</comment>
<feature type="region of interest" description="Disordered" evidence="2">
    <location>
        <begin position="83"/>
        <end position="105"/>
    </location>
</feature>
<dbReference type="Pfam" id="PF03787">
    <property type="entry name" value="RAMPs"/>
    <property type="match status" value="1"/>
</dbReference>
<protein>
    <submittedName>
        <fullName evidence="4">TIGR03986 family CRISPR-associated RAMP protein</fullName>
    </submittedName>
</protein>
<evidence type="ECO:0000256" key="1">
    <source>
        <dbReference type="ARBA" id="ARBA00023118"/>
    </source>
</evidence>
<proteinExistence type="predicted"/>
<evidence type="ECO:0000313" key="5">
    <source>
        <dbReference type="Proteomes" id="UP000584642"/>
    </source>
</evidence>
<feature type="region of interest" description="Disordered" evidence="2">
    <location>
        <begin position="504"/>
        <end position="527"/>
    </location>
</feature>
<feature type="region of interest" description="Disordered" evidence="2">
    <location>
        <begin position="1"/>
        <end position="31"/>
    </location>
</feature>
<feature type="compositionally biased region" description="Basic and acidic residues" evidence="2">
    <location>
        <begin position="88"/>
        <end position="105"/>
    </location>
</feature>
<keyword evidence="5" id="KW-1185">Reference proteome</keyword>
<dbReference type="CDD" id="cd09726">
    <property type="entry name" value="RAMP_I_III"/>
    <property type="match status" value="1"/>
</dbReference>
<gene>
    <name evidence="4" type="ORF">HND93_13420</name>
</gene>
<evidence type="ECO:0000313" key="4">
    <source>
        <dbReference type="EMBL" id="NYZ20713.1"/>
    </source>
</evidence>
<dbReference type="NCBIfam" id="TIGR03986">
    <property type="entry name" value="TIGR03986 family CRISPR-associated RAMP protein"/>
    <property type="match status" value="1"/>
</dbReference>
<dbReference type="EMBL" id="JABFDB010000008">
    <property type="protein sequence ID" value="NYZ20713.1"/>
    <property type="molecule type" value="Genomic_DNA"/>
</dbReference>
<evidence type="ECO:0000259" key="3">
    <source>
        <dbReference type="Pfam" id="PF03787"/>
    </source>
</evidence>
<dbReference type="Proteomes" id="UP000584642">
    <property type="component" value="Unassembled WGS sequence"/>
</dbReference>
<accession>A0ABX2T8W0</accession>
<name>A0ABX2T8W0_9PROT</name>
<dbReference type="InterPro" id="IPR023825">
    <property type="entry name" value="CRISPR-assoc_RAMP_BGP1436"/>
</dbReference>
<reference evidence="4 5" key="1">
    <citation type="submission" date="2020-05" db="EMBL/GenBank/DDBJ databases">
        <title>Azospirillum oleiclasticum sp. nov, a nitrogen-fixing and heavy crude oil-emulsifying bacterium isolated from the crude oil of Yumen Oilfield.</title>
        <authorList>
            <person name="Wu D."/>
            <person name="Cai M."/>
            <person name="Zhang X."/>
        </authorList>
    </citation>
    <scope>NUCLEOTIDE SEQUENCE [LARGE SCALE GENOMIC DNA]</scope>
    <source>
        <strain evidence="4 5">ROY-1-1-2</strain>
    </source>
</reference>
<sequence length="770" mass="84685">MPAPYRGPSRAPQPPRRGGPPAPASSRPAEDLRLTAPYAFVPINERVYLPDWHDRVSHEIPFEDGFCGRFWIEVTARTPLFIGGGDPEETRAVRRDRKSNERAPDRRRFEIDGEPAIPGSSLRGLIASVVEIASFGKMGPRIDPLRFSFRDLQNPKDYVSHFTAIDHGLHAKSKAGWLSVDPKDGTWRLTPCDWSVVLQEELEALHRRRGAGGINLGDRQGAVEKYKAWRLPRELRFRPGPWTAEGAYAKGRHLSRAAELGSPDGVTGTLVFTGQPARRGDKGTKTKEFLFHSPAPEPLPVPDAVREDFEWAHRDPVTGAPNKEWAHWRKELFTAGGRVPVFWLEAETADEQKAADSPFKAMGLAMMFRLAGTGTSLDAAWNASPRHRDERPDLAECVFGFAADRAGKDQRPAGLKGRVRIGHGRRVTPGDPQEERPVELVLIGPKPAFYPAYLAQPERDPAPGPARVRLALYDDGQKDRPYGAYHTWTNPEAKLRGWKRYPVTSRTRVPPPDPDARKVGSREDPNRKIATGFTPAGSGSVFHAPVDVHNLRRVELGAIVWALTFGGRAGLCHALGMARPFGFGAVEIRLLPQGADPEYGASLLEDNATGTAHDGDAALRLLEACRDEFAAHMDGWLRKEGVNARWQDSDQIRSLLATADPAKGDAVAAKGGLAQMADPKTFQKVKNTNHRLILPAYPPGEAAEPRGGVVAAVRPAPGKPGAGPAKAGRRTGVYFRETVIVLEERGDTLVIRYEDDDERLEVPRADVKLL</sequence>
<feature type="domain" description="CRISPR type III-associated protein" evidence="3">
    <location>
        <begin position="74"/>
        <end position="131"/>
    </location>
</feature>
<feature type="compositionally biased region" description="Pro residues" evidence="2">
    <location>
        <begin position="1"/>
        <end position="23"/>
    </location>
</feature>
<dbReference type="InterPro" id="IPR005537">
    <property type="entry name" value="RAMP_III_fam"/>
</dbReference>
<dbReference type="RefSeq" id="WP_180282473.1">
    <property type="nucleotide sequence ID" value="NZ_JABFDB010000008.1"/>
</dbReference>